<sequence length="128" mass="15171">MHLETDTDYTDHWQQYVKKAIENTITKEFNTEIWNYDKIIQALNTNEGIKNFIEYKLNTTTTNIQIPEAIKKKFIYKDTAFFVTFIQEKNTIPAHQKEFTDLQTKAIQESKRHDSTQTMTKNHDQPPA</sequence>
<reference evidence="1" key="1">
    <citation type="submission" date="2021-06" db="EMBL/GenBank/DDBJ databases">
        <authorList>
            <person name="Kallberg Y."/>
            <person name="Tangrot J."/>
            <person name="Rosling A."/>
        </authorList>
    </citation>
    <scope>NUCLEOTIDE SEQUENCE</scope>
    <source>
        <strain evidence="1">AU212A</strain>
    </source>
</reference>
<protein>
    <submittedName>
        <fullName evidence="1">1119_t:CDS:1</fullName>
    </submittedName>
</protein>
<comment type="caution">
    <text evidence="1">The sequence shown here is derived from an EMBL/GenBank/DDBJ whole genome shotgun (WGS) entry which is preliminary data.</text>
</comment>
<evidence type="ECO:0000313" key="1">
    <source>
        <dbReference type="EMBL" id="CAG8503625.1"/>
    </source>
</evidence>
<dbReference type="Proteomes" id="UP000789860">
    <property type="component" value="Unassembled WGS sequence"/>
</dbReference>
<dbReference type="EMBL" id="CAJVPM010003606">
    <property type="protein sequence ID" value="CAG8503625.1"/>
    <property type="molecule type" value="Genomic_DNA"/>
</dbReference>
<organism evidence="1 2">
    <name type="scientific">Scutellospora calospora</name>
    <dbReference type="NCBI Taxonomy" id="85575"/>
    <lineage>
        <taxon>Eukaryota</taxon>
        <taxon>Fungi</taxon>
        <taxon>Fungi incertae sedis</taxon>
        <taxon>Mucoromycota</taxon>
        <taxon>Glomeromycotina</taxon>
        <taxon>Glomeromycetes</taxon>
        <taxon>Diversisporales</taxon>
        <taxon>Gigasporaceae</taxon>
        <taxon>Scutellospora</taxon>
    </lineage>
</organism>
<keyword evidence="2" id="KW-1185">Reference proteome</keyword>
<proteinExistence type="predicted"/>
<gene>
    <name evidence="1" type="ORF">SCALOS_LOCUS3354</name>
</gene>
<accession>A0ACA9L2P3</accession>
<evidence type="ECO:0000313" key="2">
    <source>
        <dbReference type="Proteomes" id="UP000789860"/>
    </source>
</evidence>
<name>A0ACA9L2P3_9GLOM</name>